<keyword evidence="5" id="KW-1015">Disulfide bond</keyword>
<comment type="similarity">
    <text evidence="2 7">Belongs to the insulin family.</text>
</comment>
<evidence type="ECO:0000256" key="1">
    <source>
        <dbReference type="ARBA" id="ARBA00004613"/>
    </source>
</evidence>
<dbReference type="GeneID" id="107598996"/>
<dbReference type="GO" id="GO:0051897">
    <property type="term" value="P:positive regulation of phosphatidylinositol 3-kinase/protein kinase B signal transduction"/>
    <property type="evidence" value="ECO:0007669"/>
    <property type="project" value="TreeGrafter"/>
</dbReference>
<evidence type="ECO:0000313" key="11">
    <source>
        <dbReference type="Ensembl" id="ENSSGRP00000059091.1"/>
    </source>
</evidence>
<dbReference type="Gene3D" id="1.10.100.10">
    <property type="entry name" value="Insulin-like"/>
    <property type="match status" value="1"/>
</dbReference>
<organism evidence="11 12">
    <name type="scientific">Sinocyclocheilus grahami</name>
    <name type="common">Dianchi golden-line fish</name>
    <name type="synonym">Barbus grahami</name>
    <dbReference type="NCBI Taxonomy" id="75366"/>
    <lineage>
        <taxon>Eukaryota</taxon>
        <taxon>Metazoa</taxon>
        <taxon>Chordata</taxon>
        <taxon>Craniata</taxon>
        <taxon>Vertebrata</taxon>
        <taxon>Euteleostomi</taxon>
        <taxon>Actinopterygii</taxon>
        <taxon>Neopterygii</taxon>
        <taxon>Teleostei</taxon>
        <taxon>Ostariophysi</taxon>
        <taxon>Cypriniformes</taxon>
        <taxon>Cyprinidae</taxon>
        <taxon>Cyprininae</taxon>
        <taxon>Sinocyclocheilus</taxon>
    </lineage>
</organism>
<dbReference type="AlphaFoldDB" id="A0A672P8S8"/>
<dbReference type="FunFam" id="1.10.100.10:FF:000001">
    <property type="entry name" value="insulin-like growth factor I isoform X1"/>
    <property type="match status" value="1"/>
</dbReference>
<feature type="compositionally biased region" description="Basic and acidic residues" evidence="8">
    <location>
        <begin position="40"/>
        <end position="50"/>
    </location>
</feature>
<dbReference type="GO" id="GO:0005615">
    <property type="term" value="C:extracellular space"/>
    <property type="evidence" value="ECO:0007669"/>
    <property type="project" value="TreeGrafter"/>
</dbReference>
<dbReference type="CDD" id="cd04368">
    <property type="entry name" value="IlGF"/>
    <property type="match status" value="1"/>
</dbReference>
<dbReference type="GO" id="GO:0005159">
    <property type="term" value="F:insulin-like growth factor receptor binding"/>
    <property type="evidence" value="ECO:0007669"/>
    <property type="project" value="TreeGrafter"/>
</dbReference>
<evidence type="ECO:0000256" key="3">
    <source>
        <dbReference type="ARBA" id="ARBA00022525"/>
    </source>
</evidence>
<evidence type="ECO:0000256" key="6">
    <source>
        <dbReference type="ARBA" id="ARBA00056939"/>
    </source>
</evidence>
<protein>
    <submittedName>
        <fullName evidence="11">Insulin-like growth factor II</fullName>
    </submittedName>
</protein>
<dbReference type="InterPro" id="IPR016179">
    <property type="entry name" value="Insulin-like"/>
</dbReference>
<evidence type="ECO:0000256" key="7">
    <source>
        <dbReference type="RuleBase" id="RU000406"/>
    </source>
</evidence>
<sequence>MCPCPCVCVCVCVCVCAIGPSPPGPPIRAHRSKNVSSSLERPDLEKKDMPSDGMPTCHARRLQMRREFLKQVPSWRSVCVLYSLYCILILPDAGEAAKPRCGRELVADLEFVCGDRGFYRGKPGAARSGGPRSRGKGIVEQCCVRACDLQHLESYCAKPKRLRRDVPASLQQTPEDQFWLVFQRRYQKHAEMNRDADAASQRLRERTLYRRNSRDSVLLTNQPSSTLQQPSTERMPSGPTFLPHIR</sequence>
<dbReference type="GO" id="GO:0043066">
    <property type="term" value="P:negative regulation of apoptotic process"/>
    <property type="evidence" value="ECO:0007669"/>
    <property type="project" value="TreeGrafter"/>
</dbReference>
<dbReference type="GO" id="GO:0048009">
    <property type="term" value="P:insulin-like growth factor receptor signaling pathway"/>
    <property type="evidence" value="ECO:0007669"/>
    <property type="project" value="TreeGrafter"/>
</dbReference>
<evidence type="ECO:0000259" key="10">
    <source>
        <dbReference type="SMART" id="SM00078"/>
    </source>
</evidence>
<evidence type="ECO:0000256" key="9">
    <source>
        <dbReference type="SAM" id="SignalP"/>
    </source>
</evidence>
<dbReference type="RefSeq" id="XP_016145966.1">
    <property type="nucleotide sequence ID" value="XM_016290480.1"/>
</dbReference>
<dbReference type="InParanoid" id="A0A672P8S8"/>
<feature type="chain" id="PRO_5025616658" evidence="9">
    <location>
        <begin position="18"/>
        <end position="246"/>
    </location>
</feature>
<keyword evidence="4" id="KW-0339">Growth factor</keyword>
<feature type="compositionally biased region" description="Polar residues" evidence="8">
    <location>
        <begin position="218"/>
        <end position="234"/>
    </location>
</feature>
<dbReference type="PROSITE" id="PS00262">
    <property type="entry name" value="INSULIN"/>
    <property type="match status" value="1"/>
</dbReference>
<reference evidence="11" key="1">
    <citation type="submission" date="2025-08" db="UniProtKB">
        <authorList>
            <consortium name="Ensembl"/>
        </authorList>
    </citation>
    <scope>IDENTIFICATION</scope>
</reference>
<feature type="region of interest" description="Disordered" evidence="8">
    <location>
        <begin position="191"/>
        <end position="246"/>
    </location>
</feature>
<keyword evidence="3 7" id="KW-0964">Secreted</keyword>
<dbReference type="Pfam" id="PF00049">
    <property type="entry name" value="Insulin"/>
    <property type="match status" value="1"/>
</dbReference>
<dbReference type="InterPro" id="IPR036438">
    <property type="entry name" value="Insulin-like_sf"/>
</dbReference>
<dbReference type="GO" id="GO:0008083">
    <property type="term" value="F:growth factor activity"/>
    <property type="evidence" value="ECO:0007669"/>
    <property type="project" value="UniProtKB-KW"/>
</dbReference>
<feature type="domain" description="Insulin-like" evidence="10">
    <location>
        <begin position="98"/>
        <end position="156"/>
    </location>
</feature>
<keyword evidence="9" id="KW-0732">Signal</keyword>
<dbReference type="InterPro" id="IPR022353">
    <property type="entry name" value="Insulin_CS"/>
</dbReference>
<evidence type="ECO:0000256" key="4">
    <source>
        <dbReference type="ARBA" id="ARBA00023030"/>
    </source>
</evidence>
<evidence type="ECO:0000313" key="12">
    <source>
        <dbReference type="Proteomes" id="UP000472262"/>
    </source>
</evidence>
<feature type="region of interest" description="Disordered" evidence="8">
    <location>
        <begin position="27"/>
        <end position="53"/>
    </location>
</feature>
<gene>
    <name evidence="11" type="primary">LOC107598996</name>
</gene>
<dbReference type="GO" id="GO:0005179">
    <property type="term" value="F:hormone activity"/>
    <property type="evidence" value="ECO:0007669"/>
    <property type="project" value="InterPro"/>
</dbReference>
<dbReference type="KEGG" id="sgh:107598996"/>
<reference evidence="11" key="2">
    <citation type="submission" date="2025-09" db="UniProtKB">
        <authorList>
            <consortium name="Ensembl"/>
        </authorList>
    </citation>
    <scope>IDENTIFICATION</scope>
</reference>
<comment type="function">
    <text evidence="6">The insulin-like growth factors, isolated from plasma, are structurally and functionally related to insulin but have a much higher growth-promoting activity. Acts as a ligand for IGF1R. Binds to the alpha subunit of IGF1R, leading to the activation of the intrinsic tyrosine kinase activity which autophosphorylates tyrosine residues in the beta subunit thus initiatiating a cascade of down-stream signaling events leading to activation of the PI3K-AKT/PKB and the Ras-MAPK pathways. Binds to integrins. Its binding to integrins and subsequent ternary complex formation with integrins and IGFR1 are essential for IGF1 signaling.</text>
</comment>
<evidence type="ECO:0000256" key="2">
    <source>
        <dbReference type="ARBA" id="ARBA00009034"/>
    </source>
</evidence>
<dbReference type="GO" id="GO:0008284">
    <property type="term" value="P:positive regulation of cell population proliferation"/>
    <property type="evidence" value="ECO:0007669"/>
    <property type="project" value="TreeGrafter"/>
</dbReference>
<dbReference type="PRINTS" id="PR00276">
    <property type="entry name" value="INSULINFAMLY"/>
</dbReference>
<dbReference type="OrthoDB" id="10019596at2759"/>
<comment type="subcellular location">
    <subcellularLocation>
        <location evidence="1 7">Secreted</location>
    </subcellularLocation>
</comment>
<dbReference type="PANTHER" id="PTHR46845:SF2">
    <property type="entry name" value="INSULIN-LIKE GROWTH FACTOR 3"/>
    <property type="match status" value="1"/>
</dbReference>
<evidence type="ECO:0000256" key="8">
    <source>
        <dbReference type="SAM" id="MobiDB-lite"/>
    </source>
</evidence>
<keyword evidence="12" id="KW-1185">Reference proteome</keyword>
<dbReference type="SMART" id="SM00078">
    <property type="entry name" value="IlGF"/>
    <property type="match status" value="1"/>
</dbReference>
<dbReference type="SUPFAM" id="SSF56994">
    <property type="entry name" value="Insulin-like"/>
    <property type="match status" value="1"/>
</dbReference>
<dbReference type="Ensembl" id="ENSSGRT00000063048.1">
    <property type="protein sequence ID" value="ENSSGRP00000059091.1"/>
    <property type="gene ID" value="ENSSGRG00000030717.1"/>
</dbReference>
<dbReference type="PANTHER" id="PTHR46845">
    <property type="entry name" value="INSULIN-LIKE GROWTH FACTOR I"/>
    <property type="match status" value="1"/>
</dbReference>
<accession>A0A672P8S8</accession>
<evidence type="ECO:0000256" key="5">
    <source>
        <dbReference type="ARBA" id="ARBA00023157"/>
    </source>
</evidence>
<dbReference type="GO" id="GO:0008283">
    <property type="term" value="P:cell population proliferation"/>
    <property type="evidence" value="ECO:0007669"/>
    <property type="project" value="TreeGrafter"/>
</dbReference>
<name>A0A672P8S8_SINGR</name>
<dbReference type="InterPro" id="IPR022352">
    <property type="entry name" value="Ins/IGF/rlx"/>
</dbReference>
<dbReference type="Proteomes" id="UP000472262">
    <property type="component" value="Unassembled WGS sequence"/>
</dbReference>
<feature type="compositionally biased region" description="Basic and acidic residues" evidence="8">
    <location>
        <begin position="191"/>
        <end position="214"/>
    </location>
</feature>
<proteinExistence type="inferred from homology"/>
<feature type="signal peptide" evidence="9">
    <location>
        <begin position="1"/>
        <end position="17"/>
    </location>
</feature>